<evidence type="ECO:0000313" key="1">
    <source>
        <dbReference type="EMBL" id="KAE9411180.1"/>
    </source>
</evidence>
<protein>
    <submittedName>
        <fullName evidence="1">Uncharacterized protein</fullName>
    </submittedName>
</protein>
<proteinExistence type="predicted"/>
<reference evidence="1" key="1">
    <citation type="journal article" date="2019" name="Environ. Microbiol.">
        <title>Fungal ecological strategies reflected in gene transcription - a case study of two litter decomposers.</title>
        <authorList>
            <person name="Barbi F."/>
            <person name="Kohler A."/>
            <person name="Barry K."/>
            <person name="Baskaran P."/>
            <person name="Daum C."/>
            <person name="Fauchery L."/>
            <person name="Ihrmark K."/>
            <person name="Kuo A."/>
            <person name="LaButti K."/>
            <person name="Lipzen A."/>
            <person name="Morin E."/>
            <person name="Grigoriev I.V."/>
            <person name="Henrissat B."/>
            <person name="Lindahl B."/>
            <person name="Martin F."/>
        </authorList>
    </citation>
    <scope>NUCLEOTIDE SEQUENCE</scope>
    <source>
        <strain evidence="1">JB14</strain>
    </source>
</reference>
<sequence>MSFICTPINYYIPPCATPFDRPTSCDRGFWTGRPVTDTTPPAVPAPGPRVCLRSNKKSKTPSTPQYVAPVRPDNTYVWYPPQWSPSWVATPVYASPAVYATPLPTVYTTPVPAVVSLPAPQWSWSPCCW</sequence>
<keyword evidence="2" id="KW-1185">Reference proteome</keyword>
<dbReference type="EMBL" id="ML769383">
    <property type="protein sequence ID" value="KAE9411180.1"/>
    <property type="molecule type" value="Genomic_DNA"/>
</dbReference>
<gene>
    <name evidence="1" type="ORF">BT96DRAFT_1303</name>
</gene>
<dbReference type="Proteomes" id="UP000799118">
    <property type="component" value="Unassembled WGS sequence"/>
</dbReference>
<name>A0A6A4IN13_9AGAR</name>
<organism evidence="1 2">
    <name type="scientific">Gymnopus androsaceus JB14</name>
    <dbReference type="NCBI Taxonomy" id="1447944"/>
    <lineage>
        <taxon>Eukaryota</taxon>
        <taxon>Fungi</taxon>
        <taxon>Dikarya</taxon>
        <taxon>Basidiomycota</taxon>
        <taxon>Agaricomycotina</taxon>
        <taxon>Agaricomycetes</taxon>
        <taxon>Agaricomycetidae</taxon>
        <taxon>Agaricales</taxon>
        <taxon>Marasmiineae</taxon>
        <taxon>Omphalotaceae</taxon>
        <taxon>Gymnopus</taxon>
    </lineage>
</organism>
<accession>A0A6A4IN13</accession>
<dbReference type="AlphaFoldDB" id="A0A6A4IN13"/>
<evidence type="ECO:0000313" key="2">
    <source>
        <dbReference type="Proteomes" id="UP000799118"/>
    </source>
</evidence>